<organism evidence="1 2">
    <name type="scientific">Lasallia pustulata</name>
    <dbReference type="NCBI Taxonomy" id="136370"/>
    <lineage>
        <taxon>Eukaryota</taxon>
        <taxon>Fungi</taxon>
        <taxon>Dikarya</taxon>
        <taxon>Ascomycota</taxon>
        <taxon>Pezizomycotina</taxon>
        <taxon>Lecanoromycetes</taxon>
        <taxon>OSLEUM clade</taxon>
        <taxon>Umbilicariomycetidae</taxon>
        <taxon>Umbilicariales</taxon>
        <taxon>Umbilicariaceae</taxon>
        <taxon>Lasallia</taxon>
    </lineage>
</organism>
<evidence type="ECO:0000313" key="2">
    <source>
        <dbReference type="Proteomes" id="UP000324767"/>
    </source>
</evidence>
<gene>
    <name evidence="1" type="ORF">FRX48_08696</name>
</gene>
<reference evidence="1 2" key="1">
    <citation type="submission" date="2019-09" db="EMBL/GenBank/DDBJ databases">
        <title>The hologenome of the rock-dwelling lichen Lasallia pustulata.</title>
        <authorList>
            <person name="Greshake Tzovaras B."/>
            <person name="Segers F."/>
            <person name="Bicker A."/>
            <person name="Dal Grande F."/>
            <person name="Otte J."/>
            <person name="Hankeln T."/>
            <person name="Schmitt I."/>
            <person name="Ebersberger I."/>
        </authorList>
    </citation>
    <scope>NUCLEOTIDE SEQUENCE [LARGE SCALE GENOMIC DNA]</scope>
    <source>
        <strain evidence="1">A1-1</strain>
    </source>
</reference>
<dbReference type="AlphaFoldDB" id="A0A5M8PEE8"/>
<comment type="caution">
    <text evidence="1">The sequence shown here is derived from an EMBL/GenBank/DDBJ whole genome shotgun (WGS) entry which is preliminary data.</text>
</comment>
<accession>A0A5M8PEE8</accession>
<name>A0A5M8PEE8_9LECA</name>
<evidence type="ECO:0000313" key="1">
    <source>
        <dbReference type="EMBL" id="KAA6407453.1"/>
    </source>
</evidence>
<dbReference type="EMBL" id="VXIT01000017">
    <property type="protein sequence ID" value="KAA6407453.1"/>
    <property type="molecule type" value="Genomic_DNA"/>
</dbReference>
<sequence>MSRLECTRYVSLTIGNDLETRLLQSLGAFTHGVSLPRSVRSAHPAASVDKQSNAGELDAMHARHWGALPEYQNPAKRLLSLELWMAATHASVHDRGHLCCGYLRSRRRAHGNGLLSRSSRRADKDGG</sequence>
<proteinExistence type="predicted"/>
<dbReference type="Proteomes" id="UP000324767">
    <property type="component" value="Unassembled WGS sequence"/>
</dbReference>
<protein>
    <submittedName>
        <fullName evidence="1">Uncharacterized protein</fullName>
    </submittedName>
</protein>